<dbReference type="EMBL" id="CP036432">
    <property type="protein sequence ID" value="QDV84484.1"/>
    <property type="molecule type" value="Genomic_DNA"/>
</dbReference>
<protein>
    <submittedName>
        <fullName evidence="2">HTH-type transcriptional repressor NsrR</fullName>
    </submittedName>
</protein>
<dbReference type="Gene3D" id="1.10.10.10">
    <property type="entry name" value="Winged helix-like DNA-binding domain superfamily/Winged helix DNA-binding domain"/>
    <property type="match status" value="1"/>
</dbReference>
<dbReference type="SUPFAM" id="SSF46785">
    <property type="entry name" value="Winged helix' DNA-binding domain"/>
    <property type="match status" value="1"/>
</dbReference>
<reference evidence="2 3" key="1">
    <citation type="submission" date="2019-02" db="EMBL/GenBank/DDBJ databases">
        <title>Deep-cultivation of Planctomycetes and their phenomic and genomic characterization uncovers novel biology.</title>
        <authorList>
            <person name="Wiegand S."/>
            <person name="Jogler M."/>
            <person name="Boedeker C."/>
            <person name="Pinto D."/>
            <person name="Vollmers J."/>
            <person name="Rivas-Marin E."/>
            <person name="Kohn T."/>
            <person name="Peeters S.H."/>
            <person name="Heuer A."/>
            <person name="Rast P."/>
            <person name="Oberbeckmann S."/>
            <person name="Bunk B."/>
            <person name="Jeske O."/>
            <person name="Meyerdierks A."/>
            <person name="Storesund J.E."/>
            <person name="Kallscheuer N."/>
            <person name="Luecker S."/>
            <person name="Lage O.M."/>
            <person name="Pohl T."/>
            <person name="Merkel B.J."/>
            <person name="Hornburger P."/>
            <person name="Mueller R.-W."/>
            <person name="Bruemmer F."/>
            <person name="Labrenz M."/>
            <person name="Spormann A.M."/>
            <person name="Op den Camp H."/>
            <person name="Overmann J."/>
            <person name="Amann R."/>
            <person name="Jetten M.S.M."/>
            <person name="Mascher T."/>
            <person name="Medema M.H."/>
            <person name="Devos D.P."/>
            <person name="Kaster A.-K."/>
            <person name="Ovreas L."/>
            <person name="Rohde M."/>
            <person name="Galperin M.Y."/>
            <person name="Jogler C."/>
        </authorList>
    </citation>
    <scope>NUCLEOTIDE SEQUENCE [LARGE SCALE GENOMIC DNA]</scope>
    <source>
        <strain evidence="2 3">TBK1r</strain>
    </source>
</reference>
<dbReference type="InterPro" id="IPR036388">
    <property type="entry name" value="WH-like_DNA-bd_sf"/>
</dbReference>
<proteinExistence type="predicted"/>
<dbReference type="Pfam" id="PF02082">
    <property type="entry name" value="Rrf2"/>
    <property type="match status" value="1"/>
</dbReference>
<organism evidence="2 3">
    <name type="scientific">Stieleria magnilauensis</name>
    <dbReference type="NCBI Taxonomy" id="2527963"/>
    <lineage>
        <taxon>Bacteria</taxon>
        <taxon>Pseudomonadati</taxon>
        <taxon>Planctomycetota</taxon>
        <taxon>Planctomycetia</taxon>
        <taxon>Pirellulales</taxon>
        <taxon>Pirellulaceae</taxon>
        <taxon>Stieleria</taxon>
    </lineage>
</organism>
<dbReference type="InterPro" id="IPR000944">
    <property type="entry name" value="Tscrpt_reg_Rrf2"/>
</dbReference>
<dbReference type="PANTHER" id="PTHR33221:SF4">
    <property type="entry name" value="HTH-TYPE TRANSCRIPTIONAL REPRESSOR NSRR"/>
    <property type="match status" value="1"/>
</dbReference>
<evidence type="ECO:0000313" key="2">
    <source>
        <dbReference type="EMBL" id="QDV84484.1"/>
    </source>
</evidence>
<gene>
    <name evidence="2" type="primary">nsrR</name>
    <name evidence="2" type="ORF">TBK1r_34330</name>
</gene>
<dbReference type="Proteomes" id="UP000318081">
    <property type="component" value="Chromosome"/>
</dbReference>
<evidence type="ECO:0000256" key="1">
    <source>
        <dbReference type="ARBA" id="ARBA00023125"/>
    </source>
</evidence>
<evidence type="ECO:0000313" key="3">
    <source>
        <dbReference type="Proteomes" id="UP000318081"/>
    </source>
</evidence>
<dbReference type="PROSITE" id="PS01332">
    <property type="entry name" value="HTH_RRF2_1"/>
    <property type="match status" value="1"/>
</dbReference>
<dbReference type="PROSITE" id="PS51197">
    <property type="entry name" value="HTH_RRF2_2"/>
    <property type="match status" value="1"/>
</dbReference>
<dbReference type="PANTHER" id="PTHR33221">
    <property type="entry name" value="WINGED HELIX-TURN-HELIX TRANSCRIPTIONAL REGULATOR, RRF2 FAMILY"/>
    <property type="match status" value="1"/>
</dbReference>
<accession>A0ABX5XRF5</accession>
<keyword evidence="3" id="KW-1185">Reference proteome</keyword>
<sequence length="158" mass="16940">MAASVGEREGRRSVANLMKLTTQTDYALRTLMFLATRSERANVADVAALFGISANHVAKVVNLLARAGYVQSTRGIGGGIELAHSPEDIVIGDVIATMETDTHLLSCVGSDDSCVIHSFCKLKGVLAEAERIQQEFLGGVTLADVIPTRRQLNRVSRS</sequence>
<dbReference type="InterPro" id="IPR030489">
    <property type="entry name" value="TR_Rrf2-type_CS"/>
</dbReference>
<name>A0ABX5XRF5_9BACT</name>
<keyword evidence="1" id="KW-0238">DNA-binding</keyword>
<dbReference type="NCBIfam" id="TIGR00738">
    <property type="entry name" value="rrf2_super"/>
    <property type="match status" value="1"/>
</dbReference>
<dbReference type="InterPro" id="IPR036390">
    <property type="entry name" value="WH_DNA-bd_sf"/>
</dbReference>